<dbReference type="KEGG" id="ahal:FTX54_004875"/>
<dbReference type="Gene3D" id="1.20.1560.10">
    <property type="entry name" value="ABC transporter type 1, transmembrane domain"/>
    <property type="match status" value="1"/>
</dbReference>
<dbReference type="GO" id="GO:0005524">
    <property type="term" value="F:ATP binding"/>
    <property type="evidence" value="ECO:0007669"/>
    <property type="project" value="UniProtKB-KW"/>
</dbReference>
<dbReference type="Gene3D" id="3.40.50.300">
    <property type="entry name" value="P-loop containing nucleotide triphosphate hydrolases"/>
    <property type="match status" value="1"/>
</dbReference>
<evidence type="ECO:0000256" key="4">
    <source>
        <dbReference type="ARBA" id="ARBA00022692"/>
    </source>
</evidence>
<gene>
    <name evidence="12" type="primary">cydC</name>
    <name evidence="12" type="ORF">FTX54_004875</name>
</gene>
<dbReference type="InterPro" id="IPR003593">
    <property type="entry name" value="AAA+_ATPase"/>
</dbReference>
<keyword evidence="3" id="KW-1003">Cell membrane</keyword>
<evidence type="ECO:0000256" key="5">
    <source>
        <dbReference type="ARBA" id="ARBA00022741"/>
    </source>
</evidence>
<proteinExistence type="predicted"/>
<dbReference type="GO" id="GO:0016887">
    <property type="term" value="F:ATP hydrolysis activity"/>
    <property type="evidence" value="ECO:0007669"/>
    <property type="project" value="InterPro"/>
</dbReference>
<dbReference type="GO" id="GO:0140359">
    <property type="term" value="F:ABC-type transporter activity"/>
    <property type="evidence" value="ECO:0007669"/>
    <property type="project" value="InterPro"/>
</dbReference>
<keyword evidence="6" id="KW-0067">ATP-binding</keyword>
<dbReference type="PROSITE" id="PS50929">
    <property type="entry name" value="ABC_TM1F"/>
    <property type="match status" value="1"/>
</dbReference>
<sequence>MKQITKLLMEEKKDIYLSVLFGFLAAMGAVALFANSGYLISSAAIMPPLYVLTVSIALLKLFSFSRALSRYAERLYSHRATFTMLSSVRTHFFRRLEPLAPRISQKFKSGDLLSRIVGDVESLQNYFLRVYYPPLVMAAAFLATIAFTAYFSVITAAILILGVLVTGWFLPAWFSVRQKKKAEDVRQARGSVSTEATEFLYGFRDLKLHQQLDKKEAMLMDESAKYVDEQARASRKRLASRTWNQGAAFVVSWLVLTIGALLVTMGQLDGIFLAMLVMVSLTVFENVTPMAAYPSYKEESRQAAGRLENVMEDETSKIPDKTDPQPFPSGIPDVSFQNVTFTFPEEDRPALRNISFTIEKGSRTAVVGASGSGKSTLLQLLLSIYLPDQGEVKFGDLSTNRLQEEEIWQSVNAVLQDQHFFYGTIRENLLLAKSGAEDEELRTVLDRLKLEHLDLNEAVQEKAGNLSGGERQRLGLARALLRNVPVWLLDEPTSSVDAATEKHVLEEVYKEASEGTMIVVSHRLQGLEEMDQILVMDAGAVVESGTYQELMKRRGVFYSMKETEAELFMTG</sequence>
<evidence type="ECO:0000256" key="2">
    <source>
        <dbReference type="ARBA" id="ARBA00022448"/>
    </source>
</evidence>
<dbReference type="GO" id="GO:0005886">
    <property type="term" value="C:plasma membrane"/>
    <property type="evidence" value="ECO:0007669"/>
    <property type="project" value="UniProtKB-SubCell"/>
</dbReference>
<dbReference type="RefSeq" id="WP_147803185.1">
    <property type="nucleotide sequence ID" value="NZ_CP144914.1"/>
</dbReference>
<feature type="domain" description="ABC transporter" evidence="10">
    <location>
        <begin position="334"/>
        <end position="563"/>
    </location>
</feature>
<comment type="subcellular location">
    <subcellularLocation>
        <location evidence="1">Cell membrane</location>
        <topology evidence="1">Multi-pass membrane protein</topology>
    </subcellularLocation>
</comment>
<dbReference type="SUPFAM" id="SSF90123">
    <property type="entry name" value="ABC transporter transmembrane region"/>
    <property type="match status" value="1"/>
</dbReference>
<dbReference type="InterPro" id="IPR036640">
    <property type="entry name" value="ABC1_TM_sf"/>
</dbReference>
<evidence type="ECO:0000256" key="1">
    <source>
        <dbReference type="ARBA" id="ARBA00004651"/>
    </source>
</evidence>
<evidence type="ECO:0000259" key="11">
    <source>
        <dbReference type="PROSITE" id="PS50929"/>
    </source>
</evidence>
<dbReference type="PROSITE" id="PS50893">
    <property type="entry name" value="ABC_TRANSPORTER_2"/>
    <property type="match status" value="1"/>
</dbReference>
<dbReference type="InterPro" id="IPR017871">
    <property type="entry name" value="ABC_transporter-like_CS"/>
</dbReference>
<dbReference type="Pfam" id="PF00005">
    <property type="entry name" value="ABC_tran"/>
    <property type="match status" value="1"/>
</dbReference>
<dbReference type="AlphaFoldDB" id="A0A5C7FL14"/>
<evidence type="ECO:0000256" key="3">
    <source>
        <dbReference type="ARBA" id="ARBA00022475"/>
    </source>
</evidence>
<dbReference type="CDD" id="cd18585">
    <property type="entry name" value="ABC_6TM_CydC"/>
    <property type="match status" value="1"/>
</dbReference>
<dbReference type="NCBIfam" id="TIGR02868">
    <property type="entry name" value="CydC"/>
    <property type="match status" value="1"/>
</dbReference>
<keyword evidence="7 9" id="KW-1133">Transmembrane helix</keyword>
<evidence type="ECO:0000256" key="9">
    <source>
        <dbReference type="SAM" id="Phobius"/>
    </source>
</evidence>
<dbReference type="GO" id="GO:0045454">
    <property type="term" value="P:cell redox homeostasis"/>
    <property type="evidence" value="ECO:0007669"/>
    <property type="project" value="InterPro"/>
</dbReference>
<reference evidence="12 13" key="1">
    <citation type="submission" date="2024-01" db="EMBL/GenBank/DDBJ databases">
        <title>Complete Genome Sequence of Alkalicoccus halolimnae BZ-SZ-XJ29T, a Moderately Halophilic Bacterium Isolated from a Salt Lake.</title>
        <authorList>
            <person name="Zhao B."/>
        </authorList>
    </citation>
    <scope>NUCLEOTIDE SEQUENCE [LARGE SCALE GENOMIC DNA]</scope>
    <source>
        <strain evidence="12 13">BZ-SZ-XJ29</strain>
    </source>
</reference>
<keyword evidence="5" id="KW-0547">Nucleotide-binding</keyword>
<dbReference type="GO" id="GO:0034040">
    <property type="term" value="F:ATPase-coupled lipid transmembrane transporter activity"/>
    <property type="evidence" value="ECO:0007669"/>
    <property type="project" value="TreeGrafter"/>
</dbReference>
<dbReference type="FunFam" id="3.40.50.300:FF:000854">
    <property type="entry name" value="Multidrug ABC transporter ATP-binding protein"/>
    <property type="match status" value="1"/>
</dbReference>
<feature type="transmembrane region" description="Helical" evidence="9">
    <location>
        <begin position="157"/>
        <end position="176"/>
    </location>
</feature>
<evidence type="ECO:0000256" key="7">
    <source>
        <dbReference type="ARBA" id="ARBA00022989"/>
    </source>
</evidence>
<dbReference type="OrthoDB" id="9802264at2"/>
<feature type="transmembrane region" description="Helical" evidence="9">
    <location>
        <begin position="15"/>
        <end position="34"/>
    </location>
</feature>
<dbReference type="InterPro" id="IPR014223">
    <property type="entry name" value="ABC_CydC/D"/>
</dbReference>
<dbReference type="PANTHER" id="PTHR24221:SF653">
    <property type="entry name" value="TRANSPORT ATP-BINDING PROTEIN CYDC"/>
    <property type="match status" value="1"/>
</dbReference>
<keyword evidence="13" id="KW-1185">Reference proteome</keyword>
<feature type="transmembrane region" description="Helical" evidence="9">
    <location>
        <begin position="40"/>
        <end position="62"/>
    </location>
</feature>
<keyword evidence="2" id="KW-0813">Transport</keyword>
<dbReference type="CDD" id="cd03228">
    <property type="entry name" value="ABCC_MRP_Like"/>
    <property type="match status" value="1"/>
</dbReference>
<evidence type="ECO:0000259" key="10">
    <source>
        <dbReference type="PROSITE" id="PS50893"/>
    </source>
</evidence>
<accession>A0A5C7FL14</accession>
<dbReference type="InterPro" id="IPR011527">
    <property type="entry name" value="ABC1_TM_dom"/>
</dbReference>
<dbReference type="InterPro" id="IPR003439">
    <property type="entry name" value="ABC_transporter-like_ATP-bd"/>
</dbReference>
<dbReference type="Proteomes" id="UP000321816">
    <property type="component" value="Chromosome"/>
</dbReference>
<keyword evidence="4 9" id="KW-0812">Transmembrane</keyword>
<evidence type="ECO:0000313" key="13">
    <source>
        <dbReference type="Proteomes" id="UP000321816"/>
    </source>
</evidence>
<name>A0A5C7FL14_9BACI</name>
<protein>
    <submittedName>
        <fullName evidence="12">Thiol reductant ABC exporter subunit CydC</fullName>
    </submittedName>
</protein>
<dbReference type="GO" id="GO:0034775">
    <property type="term" value="P:glutathione transmembrane transport"/>
    <property type="evidence" value="ECO:0007669"/>
    <property type="project" value="InterPro"/>
</dbReference>
<evidence type="ECO:0000256" key="8">
    <source>
        <dbReference type="ARBA" id="ARBA00023136"/>
    </source>
</evidence>
<feature type="transmembrane region" description="Helical" evidence="9">
    <location>
        <begin position="130"/>
        <end position="151"/>
    </location>
</feature>
<dbReference type="SUPFAM" id="SSF52540">
    <property type="entry name" value="P-loop containing nucleoside triphosphate hydrolases"/>
    <property type="match status" value="1"/>
</dbReference>
<dbReference type="InterPro" id="IPR027417">
    <property type="entry name" value="P-loop_NTPase"/>
</dbReference>
<dbReference type="Pfam" id="PF00664">
    <property type="entry name" value="ABC_membrane"/>
    <property type="match status" value="1"/>
</dbReference>
<dbReference type="PROSITE" id="PS00211">
    <property type="entry name" value="ABC_TRANSPORTER_1"/>
    <property type="match status" value="1"/>
</dbReference>
<dbReference type="EMBL" id="CP144914">
    <property type="protein sequence ID" value="WWD80898.1"/>
    <property type="molecule type" value="Genomic_DNA"/>
</dbReference>
<feature type="domain" description="ABC transmembrane type-1" evidence="11">
    <location>
        <begin position="17"/>
        <end position="288"/>
    </location>
</feature>
<dbReference type="PANTHER" id="PTHR24221">
    <property type="entry name" value="ATP-BINDING CASSETTE SUB-FAMILY B"/>
    <property type="match status" value="1"/>
</dbReference>
<organism evidence="12 13">
    <name type="scientific">Alkalicoccus halolimnae</name>
    <dbReference type="NCBI Taxonomy" id="1667239"/>
    <lineage>
        <taxon>Bacteria</taxon>
        <taxon>Bacillati</taxon>
        <taxon>Bacillota</taxon>
        <taxon>Bacilli</taxon>
        <taxon>Bacillales</taxon>
        <taxon>Bacillaceae</taxon>
        <taxon>Alkalicoccus</taxon>
    </lineage>
</organism>
<evidence type="ECO:0000313" key="12">
    <source>
        <dbReference type="EMBL" id="WWD80898.1"/>
    </source>
</evidence>
<evidence type="ECO:0000256" key="6">
    <source>
        <dbReference type="ARBA" id="ARBA00022840"/>
    </source>
</evidence>
<keyword evidence="8 9" id="KW-0472">Membrane</keyword>
<dbReference type="SMART" id="SM00382">
    <property type="entry name" value="AAA"/>
    <property type="match status" value="1"/>
</dbReference>
<dbReference type="InterPro" id="IPR039421">
    <property type="entry name" value="Type_1_exporter"/>
</dbReference>
<feature type="transmembrane region" description="Helical" evidence="9">
    <location>
        <begin position="246"/>
        <end position="265"/>
    </location>
</feature>